<dbReference type="AlphaFoldDB" id="A0A9D4VP85"/>
<dbReference type="EMBL" id="JAMSHJ010000007">
    <property type="protein sequence ID" value="KAI5387495.1"/>
    <property type="molecule type" value="Genomic_DNA"/>
</dbReference>
<dbReference type="Proteomes" id="UP001058974">
    <property type="component" value="Chromosome 7"/>
</dbReference>
<dbReference type="InterPro" id="IPR026728">
    <property type="entry name" value="BLTP3A/B"/>
</dbReference>
<dbReference type="Gramene" id="PSAT_LOCUS31239-2">
    <property type="protein sequence ID" value="CAL5212915.1"/>
    <property type="gene ID" value="PSAT_LOCUS31239"/>
</dbReference>
<dbReference type="PANTHER" id="PTHR22774">
    <property type="entry name" value="CHOREIN N-TERMINAL DOMAIN-CONTAINING PROTEIN"/>
    <property type="match status" value="1"/>
</dbReference>
<dbReference type="Gramene" id="Psat07G0356400-T5">
    <property type="protein sequence ID" value="KAI5387495.1"/>
    <property type="gene ID" value="KIW84_073564"/>
</dbReference>
<accession>A0A9D4VP85</accession>
<evidence type="ECO:0000313" key="1">
    <source>
        <dbReference type="EMBL" id="KAI5387495.1"/>
    </source>
</evidence>
<reference evidence="1 2" key="1">
    <citation type="journal article" date="2022" name="Nat. Genet.">
        <title>Improved pea reference genome and pan-genome highlight genomic features and evolutionary characteristics.</title>
        <authorList>
            <person name="Yang T."/>
            <person name="Liu R."/>
            <person name="Luo Y."/>
            <person name="Hu S."/>
            <person name="Wang D."/>
            <person name="Wang C."/>
            <person name="Pandey M.K."/>
            <person name="Ge S."/>
            <person name="Xu Q."/>
            <person name="Li N."/>
            <person name="Li G."/>
            <person name="Huang Y."/>
            <person name="Saxena R.K."/>
            <person name="Ji Y."/>
            <person name="Li M."/>
            <person name="Yan X."/>
            <person name="He Y."/>
            <person name="Liu Y."/>
            <person name="Wang X."/>
            <person name="Xiang C."/>
            <person name="Varshney R.K."/>
            <person name="Ding H."/>
            <person name="Gao S."/>
            <person name="Zong X."/>
        </authorList>
    </citation>
    <scope>NUCLEOTIDE SEQUENCE [LARGE SCALE GENOMIC DNA]</scope>
    <source>
        <strain evidence="1 2">cv. Zhongwan 6</strain>
    </source>
</reference>
<protein>
    <submittedName>
        <fullName evidence="1">Uncharacterized protein</fullName>
    </submittedName>
</protein>
<sequence length="251" mass="27319">MLTANEVKKLTDADGGIGLEVGLILQEDNIDDEMANWEVENLKFSIKQPFEAVVTKDEFQSLTFLCKSEIESMGRITAGILRLLKLECSVGQSVMDQLGNLGSEGNNILSTEKISEGIDNVLSPEKISEGIDNVLSPEKISEGIDNVLSPEKISEGIDNVLLPEKLSIDGSVSNREPSPLPNRINESPHKSVEPTITLLEEAVVDSQAKINALITGIGTSESSLQHDDIVKQLSENIELMQGLLTQIRNQL</sequence>
<keyword evidence="2" id="KW-1185">Reference proteome</keyword>
<dbReference type="PANTHER" id="PTHR22774:SF18">
    <property type="entry name" value="AMINO-TERMINAL REGION OF CHOREIN, A TM VESICLE-MEDIATED SORTER"/>
    <property type="match status" value="1"/>
</dbReference>
<comment type="caution">
    <text evidence="1">The sequence shown here is derived from an EMBL/GenBank/DDBJ whole genome shotgun (WGS) entry which is preliminary data.</text>
</comment>
<gene>
    <name evidence="1" type="ORF">KIW84_073564</name>
</gene>
<name>A0A9D4VP85_PEA</name>
<evidence type="ECO:0000313" key="2">
    <source>
        <dbReference type="Proteomes" id="UP001058974"/>
    </source>
</evidence>
<proteinExistence type="predicted"/>
<organism evidence="1 2">
    <name type="scientific">Pisum sativum</name>
    <name type="common">Garden pea</name>
    <name type="synonym">Lathyrus oleraceus</name>
    <dbReference type="NCBI Taxonomy" id="3888"/>
    <lineage>
        <taxon>Eukaryota</taxon>
        <taxon>Viridiplantae</taxon>
        <taxon>Streptophyta</taxon>
        <taxon>Embryophyta</taxon>
        <taxon>Tracheophyta</taxon>
        <taxon>Spermatophyta</taxon>
        <taxon>Magnoliopsida</taxon>
        <taxon>eudicotyledons</taxon>
        <taxon>Gunneridae</taxon>
        <taxon>Pentapetalae</taxon>
        <taxon>rosids</taxon>
        <taxon>fabids</taxon>
        <taxon>Fabales</taxon>
        <taxon>Fabaceae</taxon>
        <taxon>Papilionoideae</taxon>
        <taxon>50 kb inversion clade</taxon>
        <taxon>NPAAA clade</taxon>
        <taxon>Hologalegina</taxon>
        <taxon>IRL clade</taxon>
        <taxon>Fabeae</taxon>
        <taxon>Lathyrus</taxon>
    </lineage>
</organism>